<comment type="similarity">
    <text evidence="3">Belongs to the glycosyltransferase group 1 family. Glycosyltransferase 4 subfamily.</text>
</comment>
<comment type="subcellular location">
    <subcellularLocation>
        <location evidence="1">Endoplasmic reticulum membrane</location>
        <topology evidence="1">Single-pass membrane protein</topology>
    </subcellularLocation>
</comment>
<gene>
    <name evidence="18" type="ORF">PXEA_LOCUS5396</name>
</gene>
<comment type="function">
    <text evidence="14">GDP-Man:Man(3)GlcNAc(2)-PP-Dol alpha-1,2-mannosyltransferase that operates in the biosynthetic pathway of dolichol-linked oligosaccharides, the glycan precursors employed in protein asparagine (N)-glycosylation. The assembly of dolichol-linked oligosaccharides begins on the cytosolic side of the endoplasmic reticulum membrane and finishes in its lumen. The sequential addition of sugars to dolichol pyrophosphate produces dolichol-linked oligosaccharides containing fourteen sugars, including two GlcNAcs, nine mannoses and three glucoses. Once assembled, the oligosaccharide is transferred from the lipid to nascent proteins by oligosaccharyltransferases. Catalyzes, on the cytoplasmic face of the endoplasmic reticulum, the addition of the fourth and fifth mannose residues to the dolichol-linked oligosaccharide chain, to produce Man(5)GlcNAc(2)-PP-dolichol core oligosaccharide. Man(5)GlcNAc(2)-PP-dolichol is a substrate for ALG3, the following enzyme in the biosynthetic pathway.</text>
</comment>
<evidence type="ECO:0000256" key="12">
    <source>
        <dbReference type="ARBA" id="ARBA00032517"/>
    </source>
</evidence>
<evidence type="ECO:0000256" key="15">
    <source>
        <dbReference type="SAM" id="Phobius"/>
    </source>
</evidence>
<evidence type="ECO:0000259" key="17">
    <source>
        <dbReference type="Pfam" id="PF15924"/>
    </source>
</evidence>
<keyword evidence="11 15" id="KW-0472">Membrane</keyword>
<dbReference type="Gene3D" id="3.40.50.2000">
    <property type="entry name" value="Glycogen Phosphorylase B"/>
    <property type="match status" value="1"/>
</dbReference>
<dbReference type="PANTHER" id="PTHR45919:SF1">
    <property type="entry name" value="GDP-MAN:MAN(3)GLCNAC(2)-PP-DOL ALPHA-1,2-MANNOSYLTRANSFERASE"/>
    <property type="match status" value="1"/>
</dbReference>
<evidence type="ECO:0000256" key="7">
    <source>
        <dbReference type="ARBA" id="ARBA00022679"/>
    </source>
</evidence>
<dbReference type="GO" id="GO:0005789">
    <property type="term" value="C:endoplasmic reticulum membrane"/>
    <property type="evidence" value="ECO:0007669"/>
    <property type="project" value="UniProtKB-SubCell"/>
</dbReference>
<accession>A0A3S4ZU07</accession>
<dbReference type="Pfam" id="PF15924">
    <property type="entry name" value="ALG11_N"/>
    <property type="match status" value="1"/>
</dbReference>
<evidence type="ECO:0000256" key="14">
    <source>
        <dbReference type="ARBA" id="ARBA00045128"/>
    </source>
</evidence>
<evidence type="ECO:0000256" key="11">
    <source>
        <dbReference type="ARBA" id="ARBA00023136"/>
    </source>
</evidence>
<dbReference type="Proteomes" id="UP000784294">
    <property type="component" value="Unassembled WGS sequence"/>
</dbReference>
<dbReference type="AlphaFoldDB" id="A0A3S4ZU07"/>
<dbReference type="PANTHER" id="PTHR45919">
    <property type="entry name" value="GDP-MAN:MAN(3)GLCNAC(2)-PP-DOL ALPHA-1,2-MANNOSYLTRANSFERASE"/>
    <property type="match status" value="1"/>
</dbReference>
<evidence type="ECO:0000256" key="8">
    <source>
        <dbReference type="ARBA" id="ARBA00022692"/>
    </source>
</evidence>
<keyword evidence="7" id="KW-0808">Transferase</keyword>
<sequence length="534" mass="60144">MISLSVYIFSFFAFVSSFILATIPILAIHNLYKNYARKRILGLLKKSPTSKIVAFFHPYCDSGGGGERVLWTAIRCMLKKSDIAIVILTGDPKCLKNPDKVLSKVKDTFGLSFDEKKHTVHFQSICLQFLLEPSLYPVFTLAGQALGSIVVAVEAFIRCPVDIYIDTTGFAFTLPVFRLLSLRRIITAAYVHYPTVSSAMLSRLDLSASERDIDSQITYNNPKWVRTSKNFTRIKQVYYRFLVSAYGWAGNPSNCHLVLANSSWTRNHIKSLWGGSPSVLFPPCPTEFFSDYSVVDNEDVGRHKWIVSIGQFRPEKNHELQLKSFALFLEKLGISKCKDSPYRLILVGGCRSLRDHARVNHLRYISNQMNLSEMVEFRINLPYIEVVKLFKKATVNLHTMVEEHFGIGIVEGMAAGLITVAHNSGGPRYDIIGPTFQPTNDPVNDTSTGEIPEPKSLAYPNYLYASNCSYMSGTVGFLAGSAEEYANVFSHIFTIMRDSDLELMRSAAKHWTHSRFSEACFESGWLEAFDPIFT</sequence>
<proteinExistence type="inferred from homology"/>
<evidence type="ECO:0000256" key="3">
    <source>
        <dbReference type="ARBA" id="ARBA00009481"/>
    </source>
</evidence>
<keyword evidence="6" id="KW-0328">Glycosyltransferase</keyword>
<comment type="pathway">
    <text evidence="2">Protein modification; protein glycosylation.</text>
</comment>
<feature type="domain" description="Glycosyl transferase family 1" evidence="16">
    <location>
        <begin position="303"/>
        <end position="428"/>
    </location>
</feature>
<dbReference type="InterPro" id="IPR001296">
    <property type="entry name" value="Glyco_trans_1"/>
</dbReference>
<keyword evidence="9" id="KW-0256">Endoplasmic reticulum</keyword>
<name>A0A3S4ZU07_9PLAT</name>
<dbReference type="EC" id="2.4.1.131" evidence="4"/>
<dbReference type="InterPro" id="IPR031814">
    <property type="entry name" value="ALG11_N"/>
</dbReference>
<comment type="catalytic activity">
    <reaction evidence="13">
        <text>an alpha-D-Man-(1-&gt;3)-[alpha-D-Man-(1-&gt;6)]-beta-D-Man-(1-&gt;4)-beta-D-GlcNAc-(1-&gt;4)-alpha-D-GlcNAc-diphospho-di-trans,poly-cis-dolichol + 2 GDP-alpha-D-mannose = an alpha-D-Man-(1-&gt;2)-alpha-D-Man-(1-&gt;2)-alpha-D-Man-(1-&gt;3)-[alpha-D-Man-(1-&gt;6)]-beta-D-Man-(1-&gt;4)-beta-D-GlcNAc-(1-&gt;4)-alpha-D-GlcNAc-diphospho-di-trans,poly-cis-dolichol + 2 GDP + 2 H(+)</text>
        <dbReference type="Rhea" id="RHEA:29523"/>
        <dbReference type="Rhea" id="RHEA-COMP:19515"/>
        <dbReference type="Rhea" id="RHEA-COMP:19516"/>
        <dbReference type="ChEBI" id="CHEBI:15378"/>
        <dbReference type="ChEBI" id="CHEBI:57527"/>
        <dbReference type="ChEBI" id="CHEBI:58189"/>
        <dbReference type="ChEBI" id="CHEBI:132511"/>
        <dbReference type="ChEBI" id="CHEBI:132515"/>
        <dbReference type="EC" id="2.4.1.131"/>
    </reaction>
    <physiologicalReaction direction="left-to-right" evidence="13">
        <dbReference type="Rhea" id="RHEA:29524"/>
    </physiologicalReaction>
</comment>
<evidence type="ECO:0000313" key="19">
    <source>
        <dbReference type="Proteomes" id="UP000784294"/>
    </source>
</evidence>
<dbReference type="InterPro" id="IPR038013">
    <property type="entry name" value="ALG11"/>
</dbReference>
<dbReference type="SUPFAM" id="SSF53756">
    <property type="entry name" value="UDP-Glycosyltransferase/glycogen phosphorylase"/>
    <property type="match status" value="1"/>
</dbReference>
<evidence type="ECO:0000256" key="2">
    <source>
        <dbReference type="ARBA" id="ARBA00004922"/>
    </source>
</evidence>
<comment type="caution">
    <text evidence="18">The sequence shown here is derived from an EMBL/GenBank/DDBJ whole genome shotgun (WGS) entry which is preliminary data.</text>
</comment>
<evidence type="ECO:0000256" key="6">
    <source>
        <dbReference type="ARBA" id="ARBA00022676"/>
    </source>
</evidence>
<keyword evidence="19" id="KW-1185">Reference proteome</keyword>
<feature type="transmembrane region" description="Helical" evidence="15">
    <location>
        <begin position="6"/>
        <end position="32"/>
    </location>
</feature>
<dbReference type="OrthoDB" id="2276068at2759"/>
<evidence type="ECO:0000256" key="9">
    <source>
        <dbReference type="ARBA" id="ARBA00022824"/>
    </source>
</evidence>
<evidence type="ECO:0000313" key="18">
    <source>
        <dbReference type="EMBL" id="VEL11956.1"/>
    </source>
</evidence>
<evidence type="ECO:0000256" key="4">
    <source>
        <dbReference type="ARBA" id="ARBA00012645"/>
    </source>
</evidence>
<evidence type="ECO:0000256" key="10">
    <source>
        <dbReference type="ARBA" id="ARBA00022989"/>
    </source>
</evidence>
<keyword evidence="10 15" id="KW-1133">Transmembrane helix</keyword>
<keyword evidence="8 15" id="KW-0812">Transmembrane</keyword>
<dbReference type="EMBL" id="CAAALY010013362">
    <property type="protein sequence ID" value="VEL11956.1"/>
    <property type="molecule type" value="Genomic_DNA"/>
</dbReference>
<protein>
    <recommendedName>
        <fullName evidence="5">GDP-Man:Man(3)GlcNAc(2)-PP-Dol alpha-1,2-mannosyltransferase</fullName>
        <ecNumber evidence="4">2.4.1.131</ecNumber>
    </recommendedName>
    <alternativeName>
        <fullName evidence="12">Asparagine-linked glycosylation protein 11 homolog</fullName>
    </alternativeName>
</protein>
<feature type="domain" description="ALG11 mannosyltransferase N-terminal" evidence="17">
    <location>
        <begin position="51"/>
        <end position="273"/>
    </location>
</feature>
<dbReference type="Pfam" id="PF00534">
    <property type="entry name" value="Glycos_transf_1"/>
    <property type="match status" value="1"/>
</dbReference>
<organism evidence="18 19">
    <name type="scientific">Protopolystoma xenopodis</name>
    <dbReference type="NCBI Taxonomy" id="117903"/>
    <lineage>
        <taxon>Eukaryota</taxon>
        <taxon>Metazoa</taxon>
        <taxon>Spiralia</taxon>
        <taxon>Lophotrochozoa</taxon>
        <taxon>Platyhelminthes</taxon>
        <taxon>Monogenea</taxon>
        <taxon>Polyopisthocotylea</taxon>
        <taxon>Polystomatidea</taxon>
        <taxon>Polystomatidae</taxon>
        <taxon>Protopolystoma</taxon>
    </lineage>
</organism>
<reference evidence="18" key="1">
    <citation type="submission" date="2018-11" db="EMBL/GenBank/DDBJ databases">
        <authorList>
            <consortium name="Pathogen Informatics"/>
        </authorList>
    </citation>
    <scope>NUCLEOTIDE SEQUENCE</scope>
</reference>
<dbReference type="GO" id="GO:0006487">
    <property type="term" value="P:protein N-linked glycosylation"/>
    <property type="evidence" value="ECO:0007669"/>
    <property type="project" value="TreeGrafter"/>
</dbReference>
<evidence type="ECO:0000256" key="13">
    <source>
        <dbReference type="ARBA" id="ARBA00045065"/>
    </source>
</evidence>
<evidence type="ECO:0000259" key="16">
    <source>
        <dbReference type="Pfam" id="PF00534"/>
    </source>
</evidence>
<evidence type="ECO:0000256" key="1">
    <source>
        <dbReference type="ARBA" id="ARBA00004389"/>
    </source>
</evidence>
<dbReference type="GO" id="GO:0004377">
    <property type="term" value="F:GDP-Man:Man(3)GlcNAc(2)-PP-Dol alpha-1,2-mannosyltransferase activity"/>
    <property type="evidence" value="ECO:0007669"/>
    <property type="project" value="UniProtKB-EC"/>
</dbReference>
<evidence type="ECO:0000256" key="5">
    <source>
        <dbReference type="ARBA" id="ARBA00022018"/>
    </source>
</evidence>